<gene>
    <name evidence="1" type="ORF">BKP66_17690</name>
</gene>
<reference evidence="1 2" key="1">
    <citation type="submission" date="2016-10" db="EMBL/GenBank/DDBJ databases">
        <authorList>
            <person name="Marach S."/>
            <person name="Prathuangwong S."/>
            <person name="Takikawa Y."/>
            <person name="Dohra H."/>
        </authorList>
    </citation>
    <scope>NUCLEOTIDE SEQUENCE [LARGE SCALE GENOMIC DNA]</scope>
    <source>
        <strain evidence="1 2">K2</strain>
    </source>
</reference>
<accession>A0AAP7N5P2</accession>
<dbReference type="AlphaFoldDB" id="A0AAP7N5P2"/>
<dbReference type="EMBL" id="MOEA01000005">
    <property type="protein sequence ID" value="OIK19484.1"/>
    <property type="molecule type" value="Genomic_DNA"/>
</dbReference>
<protein>
    <submittedName>
        <fullName evidence="1">Uncharacterized protein</fullName>
    </submittedName>
</protein>
<name>A0AAP7N5P2_BACAM</name>
<evidence type="ECO:0000313" key="1">
    <source>
        <dbReference type="EMBL" id="OIK19484.1"/>
    </source>
</evidence>
<organism evidence="1 2">
    <name type="scientific">Bacillus amyloliquefaciens</name>
    <name type="common">Bacillus velezensis</name>
    <dbReference type="NCBI Taxonomy" id="1390"/>
    <lineage>
        <taxon>Bacteria</taxon>
        <taxon>Bacillati</taxon>
        <taxon>Bacillota</taxon>
        <taxon>Bacilli</taxon>
        <taxon>Bacillales</taxon>
        <taxon>Bacillaceae</taxon>
        <taxon>Bacillus</taxon>
        <taxon>Bacillus amyloliquefaciens group</taxon>
    </lineage>
</organism>
<proteinExistence type="predicted"/>
<dbReference type="Proteomes" id="UP000180036">
    <property type="component" value="Unassembled WGS sequence"/>
</dbReference>
<sequence length="61" mass="7273">MELFSILSKHINHRKLFLFLLLYEREKMSYFLTSFSKVICIYDKIKLVGIFSINKLKGGKE</sequence>
<evidence type="ECO:0000313" key="2">
    <source>
        <dbReference type="Proteomes" id="UP000180036"/>
    </source>
</evidence>
<comment type="caution">
    <text evidence="1">The sequence shown here is derived from an EMBL/GenBank/DDBJ whole genome shotgun (WGS) entry which is preliminary data.</text>
</comment>